<feature type="transmembrane region" description="Helical" evidence="1">
    <location>
        <begin position="36"/>
        <end position="55"/>
    </location>
</feature>
<proteinExistence type="predicted"/>
<keyword evidence="1" id="KW-1133">Transmembrane helix</keyword>
<evidence type="ECO:0000256" key="1">
    <source>
        <dbReference type="SAM" id="Phobius"/>
    </source>
</evidence>
<reference evidence="2" key="1">
    <citation type="submission" date="2020-05" db="UniProtKB">
        <authorList>
            <consortium name="EnsemblMetazoa"/>
        </authorList>
    </citation>
    <scope>IDENTIFICATION</scope>
    <source>
        <strain evidence="2">TTRI</strain>
    </source>
</reference>
<sequence length="195" mass="22312">MKYVMLCYIEKSSAPYREDRQIFINNTNTRKHRDELSIWFSLMWLTEILLEFLYLTHIPHSASQALISNTAQKLYYFDRDENLIKFGPKKKGNTSLQTRRVIGLILPENIETQYQYQILKRKANVLRNISIQYQTIFKADVIVVAGFHTDTGADAAPPHAPTSAPAPAPAAANCGLMIDMADTYQKFYNFLISNG</sequence>
<dbReference type="VEuPathDB" id="VectorBase:GAUT021114"/>
<accession>A0A1A9UZR5</accession>
<protein>
    <submittedName>
        <fullName evidence="2">Uncharacterized protein</fullName>
    </submittedName>
</protein>
<organism evidence="2 3">
    <name type="scientific">Glossina austeni</name>
    <name type="common">Savannah tsetse fly</name>
    <dbReference type="NCBI Taxonomy" id="7395"/>
    <lineage>
        <taxon>Eukaryota</taxon>
        <taxon>Metazoa</taxon>
        <taxon>Ecdysozoa</taxon>
        <taxon>Arthropoda</taxon>
        <taxon>Hexapoda</taxon>
        <taxon>Insecta</taxon>
        <taxon>Pterygota</taxon>
        <taxon>Neoptera</taxon>
        <taxon>Endopterygota</taxon>
        <taxon>Diptera</taxon>
        <taxon>Brachycera</taxon>
        <taxon>Muscomorpha</taxon>
        <taxon>Hippoboscoidea</taxon>
        <taxon>Glossinidae</taxon>
        <taxon>Glossina</taxon>
    </lineage>
</organism>
<keyword evidence="1" id="KW-0472">Membrane</keyword>
<keyword evidence="3" id="KW-1185">Reference proteome</keyword>
<dbReference type="AlphaFoldDB" id="A0A1A9UZR5"/>
<evidence type="ECO:0000313" key="2">
    <source>
        <dbReference type="EnsemblMetazoa" id="GAUT021114-PA"/>
    </source>
</evidence>
<evidence type="ECO:0000313" key="3">
    <source>
        <dbReference type="Proteomes" id="UP000078200"/>
    </source>
</evidence>
<dbReference type="EnsemblMetazoa" id="GAUT021114-RA">
    <property type="protein sequence ID" value="GAUT021114-PA"/>
    <property type="gene ID" value="GAUT021114"/>
</dbReference>
<keyword evidence="1" id="KW-0812">Transmembrane</keyword>
<dbReference type="Proteomes" id="UP000078200">
    <property type="component" value="Unassembled WGS sequence"/>
</dbReference>
<name>A0A1A9UZR5_GLOAU</name>